<dbReference type="InterPro" id="IPR011006">
    <property type="entry name" value="CheY-like_superfamily"/>
</dbReference>
<gene>
    <name evidence="2" type="ORF">B5E75_14085</name>
</gene>
<dbReference type="Pfam" id="PF04397">
    <property type="entry name" value="LytTR"/>
    <property type="match status" value="1"/>
</dbReference>
<proteinExistence type="predicted"/>
<dbReference type="OrthoDB" id="1641975at2"/>
<dbReference type="Gene3D" id="2.40.50.1020">
    <property type="entry name" value="LytTr DNA-binding domain"/>
    <property type="match status" value="1"/>
</dbReference>
<evidence type="ECO:0000259" key="1">
    <source>
        <dbReference type="SMART" id="SM00850"/>
    </source>
</evidence>
<dbReference type="PANTHER" id="PTHR37299:SF1">
    <property type="entry name" value="STAGE 0 SPORULATION PROTEIN A HOMOLOG"/>
    <property type="match status" value="1"/>
</dbReference>
<evidence type="ECO:0000313" key="2">
    <source>
        <dbReference type="EMBL" id="OUQ29653.1"/>
    </source>
</evidence>
<dbReference type="SMART" id="SM00850">
    <property type="entry name" value="LytTR"/>
    <property type="match status" value="1"/>
</dbReference>
<dbReference type="AlphaFoldDB" id="A0A1Y4SLD8"/>
<dbReference type="GO" id="GO:0003677">
    <property type="term" value="F:DNA binding"/>
    <property type="evidence" value="ECO:0007669"/>
    <property type="project" value="InterPro"/>
</dbReference>
<dbReference type="PANTHER" id="PTHR37299">
    <property type="entry name" value="TRANSCRIPTIONAL REGULATOR-RELATED"/>
    <property type="match status" value="1"/>
</dbReference>
<protein>
    <recommendedName>
        <fullName evidence="1">HTH LytTR-type domain-containing protein</fullName>
    </recommendedName>
</protein>
<feature type="domain" description="HTH LytTR-type" evidence="1">
    <location>
        <begin position="133"/>
        <end position="228"/>
    </location>
</feature>
<accession>A0A1Y4SLD8</accession>
<dbReference type="EMBL" id="NFLJ01000078">
    <property type="protein sequence ID" value="OUQ29653.1"/>
    <property type="molecule type" value="Genomic_DNA"/>
</dbReference>
<keyword evidence="3" id="KW-1185">Reference proteome</keyword>
<evidence type="ECO:0000313" key="3">
    <source>
        <dbReference type="Proteomes" id="UP000195305"/>
    </source>
</evidence>
<dbReference type="InterPro" id="IPR046947">
    <property type="entry name" value="LytR-like"/>
</dbReference>
<organism evidence="2 3">
    <name type="scientific">Massilimicrobiota timonensis</name>
    <dbReference type="NCBI Taxonomy" id="1776392"/>
    <lineage>
        <taxon>Bacteria</taxon>
        <taxon>Bacillati</taxon>
        <taxon>Bacillota</taxon>
        <taxon>Erysipelotrichia</taxon>
        <taxon>Erysipelotrichales</taxon>
        <taxon>Erysipelotrichaceae</taxon>
        <taxon>Massilimicrobiota</taxon>
    </lineage>
</organism>
<sequence length="233" mass="27317">MKIAIFDDDIIFSQNLSKEFNEYYKKLISPIEIEIITKNFSLDSFDDLDIAFIDIDLNGKNGIALAKYMTDISPKILIIFISSRDELVFNALSVPTFQFIRKSKFKEDCAKVFNQLYKHIQIYNKKIILEINGRKTVLNLNEIQYLLSFGRDLLIKTITNDYIIVSTMKEIMHKIEEKSYNDLIQISRNQIVNLNYVNNIKSSNVILNDGSKYSIGRKYKSTFIKKYEEFLLR</sequence>
<name>A0A1Y4SLD8_9FIRM</name>
<dbReference type="InterPro" id="IPR007492">
    <property type="entry name" value="LytTR_DNA-bd_dom"/>
</dbReference>
<dbReference type="GO" id="GO:0000156">
    <property type="term" value="F:phosphorelay response regulator activity"/>
    <property type="evidence" value="ECO:0007669"/>
    <property type="project" value="InterPro"/>
</dbReference>
<dbReference type="RefSeq" id="WP_087360562.1">
    <property type="nucleotide sequence ID" value="NZ_NFLJ01000078.1"/>
</dbReference>
<dbReference type="Proteomes" id="UP000195305">
    <property type="component" value="Unassembled WGS sequence"/>
</dbReference>
<comment type="caution">
    <text evidence="2">The sequence shown here is derived from an EMBL/GenBank/DDBJ whole genome shotgun (WGS) entry which is preliminary data.</text>
</comment>
<dbReference type="Gene3D" id="3.40.50.2300">
    <property type="match status" value="1"/>
</dbReference>
<dbReference type="SUPFAM" id="SSF52172">
    <property type="entry name" value="CheY-like"/>
    <property type="match status" value="1"/>
</dbReference>
<reference evidence="2 3" key="1">
    <citation type="journal article" date="2018" name="BMC Genomics">
        <title>Whole genome sequencing and function prediction of 133 gut anaerobes isolated from chicken caecum in pure cultures.</title>
        <authorList>
            <person name="Medvecky M."/>
            <person name="Cejkova D."/>
            <person name="Polansky O."/>
            <person name="Karasova D."/>
            <person name="Kubasova T."/>
            <person name="Cizek A."/>
            <person name="Rychlik I."/>
        </authorList>
    </citation>
    <scope>NUCLEOTIDE SEQUENCE [LARGE SCALE GENOMIC DNA]</scope>
    <source>
        <strain evidence="2 3">An13</strain>
    </source>
</reference>